<dbReference type="InterPro" id="IPR050216">
    <property type="entry name" value="LRR_domain-containing"/>
</dbReference>
<keyword evidence="5" id="KW-0418">Kinase</keyword>
<feature type="binding site" evidence="3">
    <location>
        <position position="241"/>
    </location>
    <ligand>
        <name>ATP</name>
        <dbReference type="ChEBI" id="CHEBI:30616"/>
    </ligand>
</feature>
<name>A0ABU8W1L3_9BURK</name>
<dbReference type="Proteomes" id="UP001363010">
    <property type="component" value="Unassembled WGS sequence"/>
</dbReference>
<dbReference type="SUPFAM" id="SSF52058">
    <property type="entry name" value="L domain-like"/>
    <property type="match status" value="1"/>
</dbReference>
<keyword evidence="3" id="KW-0067">ATP-binding</keyword>
<proteinExistence type="predicted"/>
<dbReference type="SMART" id="SM00369">
    <property type="entry name" value="LRR_TYP"/>
    <property type="match status" value="5"/>
</dbReference>
<dbReference type="GO" id="GO:0016301">
    <property type="term" value="F:kinase activity"/>
    <property type="evidence" value="ECO:0007669"/>
    <property type="project" value="UniProtKB-KW"/>
</dbReference>
<dbReference type="InterPro" id="IPR001245">
    <property type="entry name" value="Ser-Thr/Tyr_kinase_cat_dom"/>
</dbReference>
<keyword evidence="3" id="KW-0547">Nucleotide-binding</keyword>
<protein>
    <submittedName>
        <fullName evidence="5">Leucine-rich repeat-containing protein kinase family protein</fullName>
        <ecNumber evidence="5">2.7.-.-</ecNumber>
    </submittedName>
</protein>
<dbReference type="Pfam" id="PF13855">
    <property type="entry name" value="LRR_8"/>
    <property type="match status" value="1"/>
</dbReference>
<dbReference type="SUPFAM" id="SSF56112">
    <property type="entry name" value="Protein kinase-like (PK-like)"/>
    <property type="match status" value="1"/>
</dbReference>
<dbReference type="SMART" id="SM00364">
    <property type="entry name" value="LRR_BAC"/>
    <property type="match status" value="5"/>
</dbReference>
<organism evidence="5 6">
    <name type="scientific">Variovorax humicola</name>
    <dbReference type="NCBI Taxonomy" id="1769758"/>
    <lineage>
        <taxon>Bacteria</taxon>
        <taxon>Pseudomonadati</taxon>
        <taxon>Pseudomonadota</taxon>
        <taxon>Betaproteobacteria</taxon>
        <taxon>Burkholderiales</taxon>
        <taxon>Comamonadaceae</taxon>
        <taxon>Variovorax</taxon>
    </lineage>
</organism>
<dbReference type="InterPro" id="IPR032675">
    <property type="entry name" value="LRR_dom_sf"/>
</dbReference>
<dbReference type="Pfam" id="PF07714">
    <property type="entry name" value="PK_Tyr_Ser-Thr"/>
    <property type="match status" value="1"/>
</dbReference>
<dbReference type="PROSITE" id="PS00107">
    <property type="entry name" value="PROTEIN_KINASE_ATP"/>
    <property type="match status" value="1"/>
</dbReference>
<dbReference type="RefSeq" id="WP_340364917.1">
    <property type="nucleotide sequence ID" value="NZ_JBBKZV010000010.1"/>
</dbReference>
<dbReference type="InterPro" id="IPR017441">
    <property type="entry name" value="Protein_kinase_ATP_BS"/>
</dbReference>
<keyword evidence="2" id="KW-0677">Repeat</keyword>
<dbReference type="Gene3D" id="3.80.10.10">
    <property type="entry name" value="Ribonuclease Inhibitor"/>
    <property type="match status" value="1"/>
</dbReference>
<keyword evidence="5" id="KW-0808">Transferase</keyword>
<evidence type="ECO:0000259" key="4">
    <source>
        <dbReference type="PROSITE" id="PS50011"/>
    </source>
</evidence>
<dbReference type="PROSITE" id="PS50011">
    <property type="entry name" value="PROTEIN_KINASE_DOM"/>
    <property type="match status" value="1"/>
</dbReference>
<reference evidence="5 6" key="1">
    <citation type="submission" date="2024-03" db="EMBL/GenBank/DDBJ databases">
        <title>Novel species of the genus Variovorax.</title>
        <authorList>
            <person name="Liu Q."/>
            <person name="Xin Y.-H."/>
        </authorList>
    </citation>
    <scope>NUCLEOTIDE SEQUENCE [LARGE SCALE GENOMIC DNA]</scope>
    <source>
        <strain evidence="5 6">KACC 18501</strain>
    </source>
</reference>
<feature type="domain" description="Protein kinase" evidence="4">
    <location>
        <begin position="209"/>
        <end position="440"/>
    </location>
</feature>
<dbReference type="InterPro" id="IPR003591">
    <property type="entry name" value="Leu-rich_rpt_typical-subtyp"/>
</dbReference>
<evidence type="ECO:0000256" key="2">
    <source>
        <dbReference type="ARBA" id="ARBA00022737"/>
    </source>
</evidence>
<dbReference type="PANTHER" id="PTHR48051">
    <property type="match status" value="1"/>
</dbReference>
<sequence>MKGHTLAQLRSGELAGHHWLDLSCGLTEFPREIFDLADTLEVLNLTRNALQSLPDDMARLHRLRILFCSENRFTALPASLGACHSLEMIGFKSCQIRDVPASALPERLRWLILTDNAIESLPAGWDRFPRLQKLMLAGNRLRSLPEDMASCLRLELLRISANRFNTLPEWLLQLPRLAWLACAGNPFSDANEAAALSRQAVPVIDWSQLTLEQRLGEGASGLIHRGTWQRTADAGEAVAVKLFKGAVTSDGWPHSEMAACMAAGENDGLIAVHGRIANHPEDVEALVLELVPPHFRNLAGPPGFHSCTRDIYDEHASWPLATALAVARQVACAAQQLHERGILHGDLYGHNILHDGAGRAMLGDFGAASFVGTGAQAPALERIEVRAFGCLLEELLDRSHDADDTALARWRELQLRCLEDPVALRPGFAEINAALSSSTG</sequence>
<dbReference type="Gene3D" id="1.10.510.10">
    <property type="entry name" value="Transferase(Phosphotransferase) domain 1"/>
    <property type="match status" value="1"/>
</dbReference>
<keyword evidence="6" id="KW-1185">Reference proteome</keyword>
<evidence type="ECO:0000313" key="6">
    <source>
        <dbReference type="Proteomes" id="UP001363010"/>
    </source>
</evidence>
<dbReference type="InterPro" id="IPR000719">
    <property type="entry name" value="Prot_kinase_dom"/>
</dbReference>
<dbReference type="InterPro" id="IPR001611">
    <property type="entry name" value="Leu-rich_rpt"/>
</dbReference>
<accession>A0ABU8W1L3</accession>
<dbReference type="PANTHER" id="PTHR48051:SF1">
    <property type="entry name" value="RAS SUPPRESSOR PROTEIN 1"/>
    <property type="match status" value="1"/>
</dbReference>
<gene>
    <name evidence="5" type="ORF">WKW80_17930</name>
</gene>
<keyword evidence="1" id="KW-0433">Leucine-rich repeat</keyword>
<dbReference type="InterPro" id="IPR011009">
    <property type="entry name" value="Kinase-like_dom_sf"/>
</dbReference>
<evidence type="ECO:0000256" key="1">
    <source>
        <dbReference type="ARBA" id="ARBA00022614"/>
    </source>
</evidence>
<dbReference type="Gene3D" id="3.30.200.20">
    <property type="entry name" value="Phosphorylase Kinase, domain 1"/>
    <property type="match status" value="1"/>
</dbReference>
<evidence type="ECO:0000313" key="5">
    <source>
        <dbReference type="EMBL" id="MEJ8823883.1"/>
    </source>
</evidence>
<evidence type="ECO:0000256" key="3">
    <source>
        <dbReference type="PROSITE-ProRule" id="PRU10141"/>
    </source>
</evidence>
<dbReference type="EC" id="2.7.-.-" evidence="5"/>
<comment type="caution">
    <text evidence="5">The sequence shown here is derived from an EMBL/GenBank/DDBJ whole genome shotgun (WGS) entry which is preliminary data.</text>
</comment>
<dbReference type="EMBL" id="JBBKZV010000010">
    <property type="protein sequence ID" value="MEJ8823883.1"/>
    <property type="molecule type" value="Genomic_DNA"/>
</dbReference>